<dbReference type="InterPro" id="IPR042001">
    <property type="entry name" value="Sortase_F"/>
</dbReference>
<keyword evidence="1" id="KW-0378">Hydrolase</keyword>
<keyword evidence="3" id="KW-1185">Reference proteome</keyword>
<dbReference type="InterPro" id="IPR023365">
    <property type="entry name" value="Sortase_dom-sf"/>
</dbReference>
<proteinExistence type="predicted"/>
<comment type="caution">
    <text evidence="2">The sequence shown here is derived from an EMBL/GenBank/DDBJ whole genome shotgun (WGS) entry which is preliminary data.</text>
</comment>
<evidence type="ECO:0000256" key="1">
    <source>
        <dbReference type="ARBA" id="ARBA00022801"/>
    </source>
</evidence>
<dbReference type="CDD" id="cd05829">
    <property type="entry name" value="Sortase_F"/>
    <property type="match status" value="1"/>
</dbReference>
<name>A0ABU0ALI3_9BACI</name>
<evidence type="ECO:0000313" key="3">
    <source>
        <dbReference type="Proteomes" id="UP001238088"/>
    </source>
</evidence>
<dbReference type="SUPFAM" id="SSF63817">
    <property type="entry name" value="Sortase"/>
    <property type="match status" value="1"/>
</dbReference>
<gene>
    <name evidence="2" type="ORF">J2S17_004017</name>
</gene>
<protein>
    <submittedName>
        <fullName evidence="2">LPXTG-site transpeptidase (Sortase) family protein</fullName>
    </submittedName>
</protein>
<dbReference type="Pfam" id="PF04203">
    <property type="entry name" value="Sortase"/>
    <property type="match status" value="1"/>
</dbReference>
<accession>A0ABU0ALI3</accession>
<sequence>MAGPVDSKEGPAVFFYLKQLKEGDEMIIKGKGEENYTFQMQKVESFPTDEAPIKEIFGSEDNRSLNLITCTGTFNRKTGNHEEMLIVNTVLNEEASFDNGERSLPESLQKLKFKAH</sequence>
<reference evidence="2 3" key="1">
    <citation type="submission" date="2023-07" db="EMBL/GenBank/DDBJ databases">
        <title>Genomic Encyclopedia of Type Strains, Phase IV (KMG-IV): sequencing the most valuable type-strain genomes for metagenomic binning, comparative biology and taxonomic classification.</title>
        <authorList>
            <person name="Goeker M."/>
        </authorList>
    </citation>
    <scope>NUCLEOTIDE SEQUENCE [LARGE SCALE GENOMIC DNA]</scope>
    <source>
        <strain evidence="2 3">DSM 23494</strain>
    </source>
</reference>
<dbReference type="InterPro" id="IPR005754">
    <property type="entry name" value="Sortase"/>
</dbReference>
<evidence type="ECO:0000313" key="2">
    <source>
        <dbReference type="EMBL" id="MDQ0272125.1"/>
    </source>
</evidence>
<organism evidence="2 3">
    <name type="scientific">Cytobacillus purgationiresistens</name>
    <dbReference type="NCBI Taxonomy" id="863449"/>
    <lineage>
        <taxon>Bacteria</taxon>
        <taxon>Bacillati</taxon>
        <taxon>Bacillota</taxon>
        <taxon>Bacilli</taxon>
        <taxon>Bacillales</taxon>
        <taxon>Bacillaceae</taxon>
        <taxon>Cytobacillus</taxon>
    </lineage>
</organism>
<dbReference type="Gene3D" id="2.40.260.10">
    <property type="entry name" value="Sortase"/>
    <property type="match status" value="1"/>
</dbReference>
<dbReference type="EMBL" id="JAUSUB010000020">
    <property type="protein sequence ID" value="MDQ0272125.1"/>
    <property type="molecule type" value="Genomic_DNA"/>
</dbReference>
<dbReference type="Proteomes" id="UP001238088">
    <property type="component" value="Unassembled WGS sequence"/>
</dbReference>